<organism evidence="1 2">
    <name type="scientific">Microbispora bryophytorum</name>
    <dbReference type="NCBI Taxonomy" id="1460882"/>
    <lineage>
        <taxon>Bacteria</taxon>
        <taxon>Bacillati</taxon>
        <taxon>Actinomycetota</taxon>
        <taxon>Actinomycetes</taxon>
        <taxon>Streptosporangiales</taxon>
        <taxon>Streptosporangiaceae</taxon>
        <taxon>Microbispora</taxon>
    </lineage>
</organism>
<dbReference type="EMBL" id="BMMN01000001">
    <property type="protein sequence ID" value="GGN97786.1"/>
    <property type="molecule type" value="Genomic_DNA"/>
</dbReference>
<evidence type="ECO:0000313" key="2">
    <source>
        <dbReference type="Proteomes" id="UP000653480"/>
    </source>
</evidence>
<name>A0A8H9GU67_9ACTN</name>
<protein>
    <submittedName>
        <fullName evidence="1">Uncharacterized protein</fullName>
    </submittedName>
</protein>
<gene>
    <name evidence="1" type="ORF">GCM10011574_01720</name>
</gene>
<accession>A0A8H9GU67</accession>
<sequence length="159" mass="17347">MAAIPPHRFLGAVSLAPLSQCGFPCTMPLQVVTIAPMHGNPVPDTYVYVTEEGVTRHYADGSVEALAWEDVVEVRVGGHDDQDPPGQPEDVFIVLLDREGEGCVVPHSATDASFLARLRYLPDFDLDRLSTAVESACSDYVVVWRSPEPPSPLPDLEYD</sequence>
<reference evidence="1" key="2">
    <citation type="submission" date="2020-09" db="EMBL/GenBank/DDBJ databases">
        <authorList>
            <person name="Sun Q."/>
            <person name="Zhou Y."/>
        </authorList>
    </citation>
    <scope>NUCLEOTIDE SEQUENCE</scope>
    <source>
        <strain evidence="1">CGMCC 4.7138</strain>
    </source>
</reference>
<dbReference type="Proteomes" id="UP000653480">
    <property type="component" value="Unassembled WGS sequence"/>
</dbReference>
<keyword evidence="2" id="KW-1185">Reference proteome</keyword>
<reference evidence="1" key="1">
    <citation type="journal article" date="2014" name="Int. J. Syst. Evol. Microbiol.">
        <title>Complete genome sequence of Corynebacterium casei LMG S-19264T (=DSM 44701T), isolated from a smear-ripened cheese.</title>
        <authorList>
            <consortium name="US DOE Joint Genome Institute (JGI-PGF)"/>
            <person name="Walter F."/>
            <person name="Albersmeier A."/>
            <person name="Kalinowski J."/>
            <person name="Ruckert C."/>
        </authorList>
    </citation>
    <scope>NUCLEOTIDE SEQUENCE</scope>
    <source>
        <strain evidence="1">CGMCC 4.7138</strain>
    </source>
</reference>
<dbReference type="AlphaFoldDB" id="A0A8H9GU67"/>
<comment type="caution">
    <text evidence="1">The sequence shown here is derived from an EMBL/GenBank/DDBJ whole genome shotgun (WGS) entry which is preliminary data.</text>
</comment>
<proteinExistence type="predicted"/>
<evidence type="ECO:0000313" key="1">
    <source>
        <dbReference type="EMBL" id="GGN97786.1"/>
    </source>
</evidence>